<comment type="caution">
    <text evidence="1">The sequence shown here is derived from an EMBL/GenBank/DDBJ whole genome shotgun (WGS) entry which is preliminary data.</text>
</comment>
<sequence length="45" mass="5357">MSRRNCSFNRFHFLETSTTHRFLVRIDHRLFAVGHNSGHLQALVF</sequence>
<protein>
    <submittedName>
        <fullName evidence="1">Uncharacterized protein</fullName>
    </submittedName>
</protein>
<keyword evidence="2" id="KW-1185">Reference proteome</keyword>
<evidence type="ECO:0000313" key="2">
    <source>
        <dbReference type="Proteomes" id="UP000241769"/>
    </source>
</evidence>
<dbReference type="InParanoid" id="A0A2P6MU21"/>
<name>A0A2P6MU21_9EUKA</name>
<reference evidence="1 2" key="1">
    <citation type="journal article" date="2018" name="Genome Biol. Evol.">
        <title>Multiple Roots of Fruiting Body Formation in Amoebozoa.</title>
        <authorList>
            <person name="Hillmann F."/>
            <person name="Forbes G."/>
            <person name="Novohradska S."/>
            <person name="Ferling I."/>
            <person name="Riege K."/>
            <person name="Groth M."/>
            <person name="Westermann M."/>
            <person name="Marz M."/>
            <person name="Spaller T."/>
            <person name="Winckler T."/>
            <person name="Schaap P."/>
            <person name="Glockner G."/>
        </authorList>
    </citation>
    <scope>NUCLEOTIDE SEQUENCE [LARGE SCALE GENOMIC DNA]</scope>
    <source>
        <strain evidence="1 2">Jena</strain>
    </source>
</reference>
<gene>
    <name evidence="1" type="ORF">PROFUN_15962</name>
</gene>
<proteinExistence type="predicted"/>
<accession>A0A2P6MU21</accession>
<evidence type="ECO:0000313" key="1">
    <source>
        <dbReference type="EMBL" id="PRP75199.1"/>
    </source>
</evidence>
<dbReference type="EMBL" id="MDYQ01000411">
    <property type="protein sequence ID" value="PRP75199.1"/>
    <property type="molecule type" value="Genomic_DNA"/>
</dbReference>
<dbReference type="AlphaFoldDB" id="A0A2P6MU21"/>
<organism evidence="1 2">
    <name type="scientific">Planoprotostelium fungivorum</name>
    <dbReference type="NCBI Taxonomy" id="1890364"/>
    <lineage>
        <taxon>Eukaryota</taxon>
        <taxon>Amoebozoa</taxon>
        <taxon>Evosea</taxon>
        <taxon>Variosea</taxon>
        <taxon>Cavosteliida</taxon>
        <taxon>Cavosteliaceae</taxon>
        <taxon>Planoprotostelium</taxon>
    </lineage>
</organism>
<dbReference type="Proteomes" id="UP000241769">
    <property type="component" value="Unassembled WGS sequence"/>
</dbReference>